<evidence type="ECO:0000313" key="2">
    <source>
        <dbReference type="Proteomes" id="UP000324222"/>
    </source>
</evidence>
<reference evidence="1 2" key="1">
    <citation type="submission" date="2019-05" db="EMBL/GenBank/DDBJ databases">
        <title>Another draft genome of Portunus trituberculatus and its Hox gene families provides insights of decapod evolution.</title>
        <authorList>
            <person name="Jeong J.-H."/>
            <person name="Song I."/>
            <person name="Kim S."/>
            <person name="Choi T."/>
            <person name="Kim D."/>
            <person name="Ryu S."/>
            <person name="Kim W."/>
        </authorList>
    </citation>
    <scope>NUCLEOTIDE SEQUENCE [LARGE SCALE GENOMIC DNA]</scope>
    <source>
        <tissue evidence="1">Muscle</tissue>
    </source>
</reference>
<keyword evidence="2" id="KW-1185">Reference proteome</keyword>
<gene>
    <name evidence="1" type="ORF">E2C01_081898</name>
</gene>
<organism evidence="1 2">
    <name type="scientific">Portunus trituberculatus</name>
    <name type="common">Swimming crab</name>
    <name type="synonym">Neptunus trituberculatus</name>
    <dbReference type="NCBI Taxonomy" id="210409"/>
    <lineage>
        <taxon>Eukaryota</taxon>
        <taxon>Metazoa</taxon>
        <taxon>Ecdysozoa</taxon>
        <taxon>Arthropoda</taxon>
        <taxon>Crustacea</taxon>
        <taxon>Multicrustacea</taxon>
        <taxon>Malacostraca</taxon>
        <taxon>Eumalacostraca</taxon>
        <taxon>Eucarida</taxon>
        <taxon>Decapoda</taxon>
        <taxon>Pleocyemata</taxon>
        <taxon>Brachyura</taxon>
        <taxon>Eubrachyura</taxon>
        <taxon>Portunoidea</taxon>
        <taxon>Portunidae</taxon>
        <taxon>Portuninae</taxon>
        <taxon>Portunus</taxon>
    </lineage>
</organism>
<dbReference type="Proteomes" id="UP000324222">
    <property type="component" value="Unassembled WGS sequence"/>
</dbReference>
<proteinExistence type="predicted"/>
<name>A0A5B7IR00_PORTR</name>
<accession>A0A5B7IR00</accession>
<evidence type="ECO:0000313" key="1">
    <source>
        <dbReference type="EMBL" id="MPC87050.1"/>
    </source>
</evidence>
<comment type="caution">
    <text evidence="1">The sequence shown here is derived from an EMBL/GenBank/DDBJ whole genome shotgun (WGS) entry which is preliminary data.</text>
</comment>
<sequence>MSLSSPSHLIPAAHQFGRTHTVKHTRTSQSPAILILLPLPVPTAPSLQMLTTGPPIRVWEALFSFHPLVTQAISFIVEPILGPISPPKHIFGVRQLHLHLEPGYHGDTR</sequence>
<dbReference type="EMBL" id="VSRR010073372">
    <property type="protein sequence ID" value="MPC87050.1"/>
    <property type="molecule type" value="Genomic_DNA"/>
</dbReference>
<dbReference type="AlphaFoldDB" id="A0A5B7IR00"/>
<protein>
    <submittedName>
        <fullName evidence="1">Uncharacterized protein</fullName>
    </submittedName>
</protein>